<dbReference type="EMBL" id="CCYD01000252">
    <property type="protein sequence ID" value="CEG36957.1"/>
    <property type="molecule type" value="Genomic_DNA"/>
</dbReference>
<accession>A0A0P1AA15</accession>
<dbReference type="GeneID" id="36399261"/>
<evidence type="ECO:0000313" key="1">
    <source>
        <dbReference type="EMBL" id="CEG36957.1"/>
    </source>
</evidence>
<proteinExistence type="predicted"/>
<evidence type="ECO:0000313" key="2">
    <source>
        <dbReference type="Proteomes" id="UP000054928"/>
    </source>
</evidence>
<name>A0A0P1AA15_PLAHL</name>
<dbReference type="Proteomes" id="UP000054928">
    <property type="component" value="Unassembled WGS sequence"/>
</dbReference>
<dbReference type="AlphaFoldDB" id="A0A0P1AA15"/>
<dbReference type="RefSeq" id="XP_024573326.1">
    <property type="nucleotide sequence ID" value="XM_024722228.1"/>
</dbReference>
<keyword evidence="2" id="KW-1185">Reference proteome</keyword>
<reference evidence="2" key="1">
    <citation type="submission" date="2014-09" db="EMBL/GenBank/DDBJ databases">
        <authorList>
            <person name="Sharma Rahul"/>
            <person name="Thines Marco"/>
        </authorList>
    </citation>
    <scope>NUCLEOTIDE SEQUENCE [LARGE SCALE GENOMIC DNA]</scope>
</reference>
<protein>
    <submittedName>
        <fullName evidence="1">Uncharacterized protein</fullName>
    </submittedName>
</protein>
<sequence length="118" mass="13225">MPISSVEAPDRVYLYGRGTQTPRVYSHEKKQSPLIDDKLNSLQRKHALPVSENLGDWQPKDQTRSALLNPFISNENTLVRYLQKHSSSIGGSTDSTHLEAAYFMRPALGKQGKAKENS</sequence>
<organism evidence="1 2">
    <name type="scientific">Plasmopara halstedii</name>
    <name type="common">Downy mildew of sunflower</name>
    <dbReference type="NCBI Taxonomy" id="4781"/>
    <lineage>
        <taxon>Eukaryota</taxon>
        <taxon>Sar</taxon>
        <taxon>Stramenopiles</taxon>
        <taxon>Oomycota</taxon>
        <taxon>Peronosporomycetes</taxon>
        <taxon>Peronosporales</taxon>
        <taxon>Peronosporaceae</taxon>
        <taxon>Plasmopara</taxon>
    </lineage>
</organism>